<dbReference type="EMBL" id="AHKC01012221">
    <property type="protein sequence ID" value="EKF30332.1"/>
    <property type="molecule type" value="Genomic_DNA"/>
</dbReference>
<evidence type="ECO:0000256" key="1">
    <source>
        <dbReference type="SAM" id="MobiDB-lite"/>
    </source>
</evidence>
<dbReference type="SUPFAM" id="SSF49899">
    <property type="entry name" value="Concanavalin A-like lectins/glucanases"/>
    <property type="match status" value="1"/>
</dbReference>
<feature type="non-terminal residue" evidence="4">
    <location>
        <position position="386"/>
    </location>
</feature>
<protein>
    <submittedName>
        <fullName evidence="4">Trans-sialidase, putative</fullName>
    </submittedName>
</protein>
<name>K2NN93_TRYCR</name>
<sequence>RLVGFLSGNFSENEWRDEYLGVNAIVHGSAEKRRRVPNGLTFKGSGAWAEWRVGDMGQTVPYYFANSKFTLVATVSIHEVPKKGPIPLIGVRMNDTSSTVLFGLSYTHEKKWLAIGENPGDEDDFEWEPNTTYQVVLRMTDEEWTVFVDADDIECKKYNDTLFDSYRISHFYIGGDGKDKSATGGHVTVTNVLLYNDDLLNYNLNKLNASKVTIPSLGDEKNPTEQAVSTGVSVVPTSKREKDIASPAKPAEDDFGKQQGKNSLHDPVPEAPPSKVVAGSLDPVTATAAESAGTSLPEDNAHISQGETARQATLDQGNKLIQRDPEVQPKEPQLAGVKDVTDVEGLYESNDKELPEGGEADEMSGESTSSAAILPDMDTATGTGDD</sequence>
<dbReference type="Pfam" id="PF12429">
    <property type="entry name" value="DUF3676"/>
    <property type="match status" value="1"/>
</dbReference>
<dbReference type="Gene3D" id="2.60.120.200">
    <property type="match status" value="1"/>
</dbReference>
<evidence type="ECO:0000313" key="5">
    <source>
        <dbReference type="Proteomes" id="UP000007350"/>
    </source>
</evidence>
<dbReference type="Proteomes" id="UP000007350">
    <property type="component" value="Unassembled WGS sequence"/>
</dbReference>
<evidence type="ECO:0000313" key="4">
    <source>
        <dbReference type="EMBL" id="EKF30332.1"/>
    </source>
</evidence>
<evidence type="ECO:0000259" key="2">
    <source>
        <dbReference type="Pfam" id="PF12429"/>
    </source>
</evidence>
<accession>K2NN93</accession>
<dbReference type="InterPro" id="IPR055239">
    <property type="entry name" value="TS_C"/>
</dbReference>
<feature type="region of interest" description="Disordered" evidence="1">
    <location>
        <begin position="342"/>
        <end position="386"/>
    </location>
</feature>
<feature type="domain" description="Trans-sialidase C-terminal" evidence="3">
    <location>
        <begin position="2"/>
        <end position="199"/>
    </location>
</feature>
<keyword evidence="5" id="KW-1185">Reference proteome</keyword>
<dbReference type="Pfam" id="PF22925">
    <property type="entry name" value="TS_C"/>
    <property type="match status" value="1"/>
</dbReference>
<dbReference type="InterPro" id="IPR022144">
    <property type="entry name" value="DUF3676"/>
</dbReference>
<gene>
    <name evidence="4" type="ORF">MOQ_005860</name>
</gene>
<feature type="compositionally biased region" description="Basic and acidic residues" evidence="1">
    <location>
        <begin position="238"/>
        <end position="256"/>
    </location>
</feature>
<dbReference type="OrthoDB" id="248615at2759"/>
<feature type="domain" description="DUF3676" evidence="2">
    <location>
        <begin position="230"/>
        <end position="384"/>
    </location>
</feature>
<dbReference type="InterPro" id="IPR013320">
    <property type="entry name" value="ConA-like_dom_sf"/>
</dbReference>
<feature type="compositionally biased region" description="Polar residues" evidence="1">
    <location>
        <begin position="224"/>
        <end position="236"/>
    </location>
</feature>
<evidence type="ECO:0000259" key="3">
    <source>
        <dbReference type="Pfam" id="PF22925"/>
    </source>
</evidence>
<comment type="caution">
    <text evidence="4">The sequence shown here is derived from an EMBL/GenBank/DDBJ whole genome shotgun (WGS) entry which is preliminary data.</text>
</comment>
<dbReference type="AlphaFoldDB" id="K2NN93"/>
<proteinExistence type="predicted"/>
<organism evidence="4 5">
    <name type="scientific">Trypanosoma cruzi marinkellei</name>
    <dbReference type="NCBI Taxonomy" id="85056"/>
    <lineage>
        <taxon>Eukaryota</taxon>
        <taxon>Discoba</taxon>
        <taxon>Euglenozoa</taxon>
        <taxon>Kinetoplastea</taxon>
        <taxon>Metakinetoplastina</taxon>
        <taxon>Trypanosomatida</taxon>
        <taxon>Trypanosomatidae</taxon>
        <taxon>Trypanosoma</taxon>
        <taxon>Schizotrypanum</taxon>
    </lineage>
</organism>
<feature type="region of interest" description="Disordered" evidence="1">
    <location>
        <begin position="215"/>
        <end position="308"/>
    </location>
</feature>
<reference evidence="4 5" key="1">
    <citation type="journal article" date="2012" name="BMC Genomics">
        <title>Comparative genomic analysis of human infective Trypanosoma cruzi lineages with the bat-restricted subspecies T. cruzi marinkellei.</title>
        <authorList>
            <person name="Franzen O."/>
            <person name="Talavera-Lopez C."/>
            <person name="Ochaya S."/>
            <person name="Butler C.E."/>
            <person name="Messenger L.A."/>
            <person name="Lewis M.D."/>
            <person name="Llewellyn M.S."/>
            <person name="Marinkelle C.J."/>
            <person name="Tyler K.M."/>
            <person name="Miles M.A."/>
            <person name="Andersson B."/>
        </authorList>
    </citation>
    <scope>NUCLEOTIDE SEQUENCE [LARGE SCALE GENOMIC DNA]</scope>
    <source>
        <strain evidence="4 5">B7</strain>
    </source>
</reference>
<feature type="non-terminal residue" evidence="4">
    <location>
        <position position="1"/>
    </location>
</feature>